<dbReference type="Gene3D" id="2.120.10.70">
    <property type="entry name" value="Fucose-specific lectin"/>
    <property type="match status" value="2"/>
</dbReference>
<reference evidence="3" key="2">
    <citation type="submission" date="2023-06" db="EMBL/GenBank/DDBJ databases">
        <authorList>
            <consortium name="Lawrence Berkeley National Laboratory"/>
            <person name="Mondo S.J."/>
            <person name="Hensen N."/>
            <person name="Bonometti L."/>
            <person name="Westerberg I."/>
            <person name="Brannstrom I.O."/>
            <person name="Guillou S."/>
            <person name="Cros-Aarteil S."/>
            <person name="Calhoun S."/>
            <person name="Haridas S."/>
            <person name="Kuo A."/>
            <person name="Pangilinan J."/>
            <person name="Riley R."/>
            <person name="Labutti K."/>
            <person name="Andreopoulos B."/>
            <person name="Lipzen A."/>
            <person name="Chen C."/>
            <person name="Yanf M."/>
            <person name="Daum C."/>
            <person name="Ng V."/>
            <person name="Clum A."/>
            <person name="Steindorff A."/>
            <person name="Ohm R."/>
            <person name="Martin F."/>
            <person name="Silar P."/>
            <person name="Natvig D."/>
            <person name="Lalanne C."/>
            <person name="Gautier V."/>
            <person name="Ament-Velasquez S.L."/>
            <person name="Kruys A."/>
            <person name="Hutchinson M.I."/>
            <person name="Powell A.J."/>
            <person name="Barry K."/>
            <person name="Miller A.N."/>
            <person name="Grigoriev I.V."/>
            <person name="Debuchy R."/>
            <person name="Gladieux P."/>
            <person name="Thoren M.H."/>
            <person name="Johannesson H."/>
        </authorList>
    </citation>
    <scope>NUCLEOTIDE SEQUENCE</scope>
    <source>
        <strain evidence="3">PSN324</strain>
    </source>
</reference>
<reference evidence="3" key="1">
    <citation type="journal article" date="2023" name="Mol. Phylogenet. Evol.">
        <title>Genome-scale phylogeny and comparative genomics of the fungal order Sordariales.</title>
        <authorList>
            <person name="Hensen N."/>
            <person name="Bonometti L."/>
            <person name="Westerberg I."/>
            <person name="Brannstrom I.O."/>
            <person name="Guillou S."/>
            <person name="Cros-Aarteil S."/>
            <person name="Calhoun S."/>
            <person name="Haridas S."/>
            <person name="Kuo A."/>
            <person name="Mondo S."/>
            <person name="Pangilinan J."/>
            <person name="Riley R."/>
            <person name="LaButti K."/>
            <person name="Andreopoulos B."/>
            <person name="Lipzen A."/>
            <person name="Chen C."/>
            <person name="Yan M."/>
            <person name="Daum C."/>
            <person name="Ng V."/>
            <person name="Clum A."/>
            <person name="Steindorff A."/>
            <person name="Ohm R.A."/>
            <person name="Martin F."/>
            <person name="Silar P."/>
            <person name="Natvig D.O."/>
            <person name="Lalanne C."/>
            <person name="Gautier V."/>
            <person name="Ament-Velasquez S.L."/>
            <person name="Kruys A."/>
            <person name="Hutchinson M.I."/>
            <person name="Powell A.J."/>
            <person name="Barry K."/>
            <person name="Miller A.N."/>
            <person name="Grigoriev I.V."/>
            <person name="Debuchy R."/>
            <person name="Gladieux P."/>
            <person name="Hiltunen Thoren M."/>
            <person name="Johannesson H."/>
        </authorList>
    </citation>
    <scope>NUCLEOTIDE SEQUENCE</scope>
    <source>
        <strain evidence="3">PSN324</strain>
    </source>
</reference>
<proteinExistence type="predicted"/>
<keyword evidence="2" id="KW-0472">Membrane</keyword>
<organism evidence="3 4">
    <name type="scientific">Cladorrhinum samala</name>
    <dbReference type="NCBI Taxonomy" id="585594"/>
    <lineage>
        <taxon>Eukaryota</taxon>
        <taxon>Fungi</taxon>
        <taxon>Dikarya</taxon>
        <taxon>Ascomycota</taxon>
        <taxon>Pezizomycotina</taxon>
        <taxon>Sordariomycetes</taxon>
        <taxon>Sordariomycetidae</taxon>
        <taxon>Sordariales</taxon>
        <taxon>Podosporaceae</taxon>
        <taxon>Cladorrhinum</taxon>
    </lineage>
</organism>
<feature type="transmembrane region" description="Helical" evidence="2">
    <location>
        <begin position="89"/>
        <end position="112"/>
    </location>
</feature>
<keyword evidence="2" id="KW-0812">Transmembrane</keyword>
<feature type="compositionally biased region" description="Low complexity" evidence="1">
    <location>
        <begin position="122"/>
        <end position="152"/>
    </location>
</feature>
<keyword evidence="2" id="KW-1133">Transmembrane helix</keyword>
<protein>
    <recommendedName>
        <fullName evidence="5">Fucose-specific lectin</fullName>
    </recommendedName>
</protein>
<evidence type="ECO:0000256" key="1">
    <source>
        <dbReference type="SAM" id="MobiDB-lite"/>
    </source>
</evidence>
<gene>
    <name evidence="3" type="ORF">QBC42DRAFT_58569</name>
</gene>
<dbReference type="SUPFAM" id="SSF89372">
    <property type="entry name" value="Fucose-specific lectin"/>
    <property type="match status" value="1"/>
</dbReference>
<evidence type="ECO:0000313" key="3">
    <source>
        <dbReference type="EMBL" id="KAK4463797.1"/>
    </source>
</evidence>
<dbReference type="EMBL" id="MU864955">
    <property type="protein sequence ID" value="KAK4463797.1"/>
    <property type="molecule type" value="Genomic_DNA"/>
</dbReference>
<keyword evidence="4" id="KW-1185">Reference proteome</keyword>
<evidence type="ECO:0008006" key="5">
    <source>
        <dbReference type="Google" id="ProtNLM"/>
    </source>
</evidence>
<evidence type="ECO:0000256" key="2">
    <source>
        <dbReference type="SAM" id="Phobius"/>
    </source>
</evidence>
<dbReference type="Proteomes" id="UP001321749">
    <property type="component" value="Unassembled WGS sequence"/>
</dbReference>
<feature type="region of interest" description="Disordered" evidence="1">
    <location>
        <begin position="1"/>
        <end position="80"/>
    </location>
</feature>
<feature type="region of interest" description="Disordered" evidence="1">
    <location>
        <begin position="115"/>
        <end position="152"/>
    </location>
</feature>
<accession>A0AAV9HSL3</accession>
<name>A0AAV9HSL3_9PEZI</name>
<dbReference type="AlphaFoldDB" id="A0AAV9HSL3"/>
<sequence>MSNNHDSQPGLGVIMEREGLELMPTREGRYSEAAGGQQQQQQQQSRYLEGDRHAAPQSYASSSYRGKPAPLTYSEDPRRQKPIGESCRTLWLVLAIVIGVLVVVGAIVGGVVGSREMKKTTSSSSSSSSSSRNTVAATTPAGPSTSSTPAVAQSVVRANTPITATGWREGAHFHIWVFYQGPDGVIKRSRFSSEAGKGWSKPENFTAIKTRSSGTPLTATTNLQKTPPEVNLYYVDPSSQLRGYKFQESSTGAGSSSSSENGRLNSFPFTVPPASKLSAWWPVLASQNPDGTMQYFRDLGFEGRDWENYTFSNADAVPGTGIVMLPTAVAYKEAAGFLYVNNKGVLSTYLASSNNTAVEGWAWGAGPTNVQFPTNKTSPIGAFAYGRTKNLINTVAVFQGDDGRLYEARQDEHSNGSEWRGPTANEVLGGAKPARDTDIACVTMALWELSEVRLVQGPGAADMNRCYFQGGEGGIREVWFDGKAWNDLGSLPLG</sequence>
<evidence type="ECO:0000313" key="4">
    <source>
        <dbReference type="Proteomes" id="UP001321749"/>
    </source>
</evidence>
<feature type="compositionally biased region" description="Basic and acidic residues" evidence="1">
    <location>
        <begin position="15"/>
        <end position="30"/>
    </location>
</feature>
<comment type="caution">
    <text evidence="3">The sequence shown here is derived from an EMBL/GenBank/DDBJ whole genome shotgun (WGS) entry which is preliminary data.</text>
</comment>